<dbReference type="EMBL" id="HF935229">
    <property type="protein sequence ID" value="CCX05024.1"/>
    <property type="molecule type" value="Genomic_DNA"/>
</dbReference>
<evidence type="ECO:0000313" key="2">
    <source>
        <dbReference type="Proteomes" id="UP000018144"/>
    </source>
</evidence>
<gene>
    <name evidence="1" type="ORF">PCON_04513</name>
</gene>
<dbReference type="AlphaFoldDB" id="U4KZC3"/>
<keyword evidence="2" id="KW-1185">Reference proteome</keyword>
<proteinExistence type="predicted"/>
<sequence length="18" mass="2022">MGWCLSSPSHHPTSLLLR</sequence>
<name>U4KZC3_PYROM</name>
<evidence type="ECO:0000313" key="1">
    <source>
        <dbReference type="EMBL" id="CCX05024.1"/>
    </source>
</evidence>
<organism evidence="1 2">
    <name type="scientific">Pyronema omphalodes (strain CBS 100304)</name>
    <name type="common">Pyronema confluens</name>
    <dbReference type="NCBI Taxonomy" id="1076935"/>
    <lineage>
        <taxon>Eukaryota</taxon>
        <taxon>Fungi</taxon>
        <taxon>Dikarya</taxon>
        <taxon>Ascomycota</taxon>
        <taxon>Pezizomycotina</taxon>
        <taxon>Pezizomycetes</taxon>
        <taxon>Pezizales</taxon>
        <taxon>Pyronemataceae</taxon>
        <taxon>Pyronema</taxon>
    </lineage>
</organism>
<reference evidence="1 2" key="1">
    <citation type="journal article" date="2013" name="PLoS Genet.">
        <title>The genome and development-dependent transcriptomes of Pyronema confluens: a window into fungal evolution.</title>
        <authorList>
            <person name="Traeger S."/>
            <person name="Altegoer F."/>
            <person name="Freitag M."/>
            <person name="Gabaldon T."/>
            <person name="Kempken F."/>
            <person name="Kumar A."/>
            <person name="Marcet-Houben M."/>
            <person name="Poggeler S."/>
            <person name="Stajich J.E."/>
            <person name="Nowrousian M."/>
        </authorList>
    </citation>
    <scope>NUCLEOTIDE SEQUENCE [LARGE SCALE GENOMIC DNA]</scope>
    <source>
        <strain evidence="2">CBS 100304</strain>
        <tissue evidence="1">Vegetative mycelium</tissue>
    </source>
</reference>
<protein>
    <submittedName>
        <fullName evidence="1">Uncharacterized protein</fullName>
    </submittedName>
</protein>
<accession>U4KZC3</accession>
<dbReference type="Proteomes" id="UP000018144">
    <property type="component" value="Unassembled WGS sequence"/>
</dbReference>